<keyword evidence="1" id="KW-1133">Transmembrane helix</keyword>
<name>A0A8K0RG71_9PLEO</name>
<keyword evidence="1" id="KW-0812">Transmembrane</keyword>
<proteinExistence type="predicted"/>
<keyword evidence="3" id="KW-1185">Reference proteome</keyword>
<accession>A0A8K0RG71</accession>
<sequence>MTGCLIYNLVWCELVSIILMLAVLVLRAPTSVLLSVSITISAFGPVRAMALLSPCGLSRDGERLRQLSLVCSISNGSHQGDLCSHLVKNKFWCLSRRGGRPACRMRQWSMTSQAICGVDGVICTCTTLADVSYKSSNVRQEWWASMACCVTEPFVASSCIDMKLWLPCLCGVDNRSAQRASRLVPGNKVRWVQLIIVWTL</sequence>
<feature type="transmembrane region" description="Helical" evidence="1">
    <location>
        <begin position="5"/>
        <end position="26"/>
    </location>
</feature>
<organism evidence="2 3">
    <name type="scientific">Paraphoma chrysanthemicola</name>
    <dbReference type="NCBI Taxonomy" id="798071"/>
    <lineage>
        <taxon>Eukaryota</taxon>
        <taxon>Fungi</taxon>
        <taxon>Dikarya</taxon>
        <taxon>Ascomycota</taxon>
        <taxon>Pezizomycotina</taxon>
        <taxon>Dothideomycetes</taxon>
        <taxon>Pleosporomycetidae</taxon>
        <taxon>Pleosporales</taxon>
        <taxon>Pleosporineae</taxon>
        <taxon>Phaeosphaeriaceae</taxon>
        <taxon>Paraphoma</taxon>
    </lineage>
</organism>
<dbReference type="AlphaFoldDB" id="A0A8K0RG71"/>
<evidence type="ECO:0000256" key="1">
    <source>
        <dbReference type="SAM" id="Phobius"/>
    </source>
</evidence>
<dbReference type="Proteomes" id="UP000813461">
    <property type="component" value="Unassembled WGS sequence"/>
</dbReference>
<protein>
    <submittedName>
        <fullName evidence="2">Uncharacterized protein</fullName>
    </submittedName>
</protein>
<comment type="caution">
    <text evidence="2">The sequence shown here is derived from an EMBL/GenBank/DDBJ whole genome shotgun (WGS) entry which is preliminary data.</text>
</comment>
<evidence type="ECO:0000313" key="3">
    <source>
        <dbReference type="Proteomes" id="UP000813461"/>
    </source>
</evidence>
<reference evidence="2" key="1">
    <citation type="journal article" date="2021" name="Nat. Commun.">
        <title>Genetic determinants of endophytism in the Arabidopsis root mycobiome.</title>
        <authorList>
            <person name="Mesny F."/>
            <person name="Miyauchi S."/>
            <person name="Thiergart T."/>
            <person name="Pickel B."/>
            <person name="Atanasova L."/>
            <person name="Karlsson M."/>
            <person name="Huettel B."/>
            <person name="Barry K.W."/>
            <person name="Haridas S."/>
            <person name="Chen C."/>
            <person name="Bauer D."/>
            <person name="Andreopoulos W."/>
            <person name="Pangilinan J."/>
            <person name="LaButti K."/>
            <person name="Riley R."/>
            <person name="Lipzen A."/>
            <person name="Clum A."/>
            <person name="Drula E."/>
            <person name="Henrissat B."/>
            <person name="Kohler A."/>
            <person name="Grigoriev I.V."/>
            <person name="Martin F.M."/>
            <person name="Hacquard S."/>
        </authorList>
    </citation>
    <scope>NUCLEOTIDE SEQUENCE</scope>
    <source>
        <strain evidence="2">MPI-SDFR-AT-0120</strain>
    </source>
</reference>
<gene>
    <name evidence="2" type="ORF">FB567DRAFT_240944</name>
</gene>
<keyword evidence="1" id="KW-0472">Membrane</keyword>
<dbReference type="EMBL" id="JAGMVJ010000003">
    <property type="protein sequence ID" value="KAH7092587.1"/>
    <property type="molecule type" value="Genomic_DNA"/>
</dbReference>
<evidence type="ECO:0000313" key="2">
    <source>
        <dbReference type="EMBL" id="KAH7092587.1"/>
    </source>
</evidence>